<feature type="transmembrane region" description="Helical" evidence="10">
    <location>
        <begin position="343"/>
        <end position="364"/>
    </location>
</feature>
<comment type="subcellular location">
    <subcellularLocation>
        <location evidence="1">Membrane</location>
        <topology evidence="1">Multi-pass membrane protein</topology>
    </subcellularLocation>
</comment>
<evidence type="ECO:0000256" key="6">
    <source>
        <dbReference type="ARBA" id="ARBA00022840"/>
    </source>
</evidence>
<organism evidence="13 14">
    <name type="scientific">Folsomia candida</name>
    <name type="common">Springtail</name>
    <dbReference type="NCBI Taxonomy" id="158441"/>
    <lineage>
        <taxon>Eukaryota</taxon>
        <taxon>Metazoa</taxon>
        <taxon>Ecdysozoa</taxon>
        <taxon>Arthropoda</taxon>
        <taxon>Hexapoda</taxon>
        <taxon>Collembola</taxon>
        <taxon>Entomobryomorpha</taxon>
        <taxon>Isotomoidea</taxon>
        <taxon>Isotomidae</taxon>
        <taxon>Proisotominae</taxon>
        <taxon>Folsomia</taxon>
    </lineage>
</organism>
<keyword evidence="7 10" id="KW-1133">Transmembrane helix</keyword>
<feature type="domain" description="ABC transmembrane type-1" evidence="12">
    <location>
        <begin position="1197"/>
        <end position="1480"/>
    </location>
</feature>
<keyword evidence="2" id="KW-0813">Transport</keyword>
<sequence>MTTTAAAVAGSDSWWSPASTAHSALLYLALLFLLCHTHCMQRRHRVRRRNSSFNYAVFTLLHNHNAFWLVTITILLLHVATMVAIWLGGSSPKLLLAPGLGLLAVSTGGLVHRVVESTGGHPAWLTPLLAYYAVLGVIMLLEWGRDEIARGVLAQLGVSLGVAGLLQGAILLISILRGRRRTGREGGGGCGVEDEGGGRDWDTHYDDDDPTTKEIYAHDRAPLLSRLTFFWFTKLLRVGYSTPLEESHLGRLPHRHGTANQLARFRKAREAGRKLFWPLLWTVVGPNMALGGVFRLLADLAGFIAPLGIKTIVNWSGRNRTIFNVSLVSIDEEEMSPLTASQFIGNGYVMVGIVLMSSILQATFSQISTYLVNTEGLHVKVALQGLIYEKCLRVAGRGEETANLVGEDANNVMMLFWMAHFVWAIPLKLGVLMALLWVTLGWSALVAAALCIVIMIPLQFLIARAMAANSKLLLERSDVRLGWMGEMVANMRLLKTHAWEHLFGTRLKEIRGRELKHLDNDLLYRSIMTFLTHISTVVVTVVTFGLYPIMEEERLAPAAVFAGLAFFNQLTVPLFIFPLLVPVLIDARVSGRRIAEFLSLPEMHSDDISSGVVETETSKKCPSNQLLAAPAVATTASQLQGSTDSVFVLENIAEDEEEDDQHHQQENKEHANGVSSGVGNGGADAEWVVRLEEASFSWGGEEATNSPPALGKVSFVVRKERLTVIVGPTGSGKSSILSALLGELTLTEGSLQWTKGHRCGIAYAAQSPWILNGSVRENILFGHGFKGRRYKRVLEAVSLQQDLDLLPEGDATEIGDHAGIGLSGGQRQRIAIARALYSTAPLVILDDPLSALDVEVATHVLNVGIRKLLAKRTVVLVSHHLPVLHHAHHIVVMESGRIRIQGSLAEIRDRDPPLASHWAELISKKEAELARHMEAKTAKDRWTLLKLVSKFGFGARRPIQQDADTRGSQHHFRSRKGTFSTYKNLSHDFFLPSDEYHDELLTPILRRRHLSRASRESRGSASSAPRHGHVPLMRMSSLQPILATSGAAGGGGDRDKEYNRLRSMPANNDGEPLPPPISPRKFRSDYNRLHASSSTHYEPFFKRLFTNRKRTTSSSGSTELETQKPPSSPPPPPPSPRPVMGSIQSEGELTEDDPQALVERDELIGGSVEEREYGSVPLRIYLIYAKACGHALSGSYLLFAIGYEVVRVLTSFWLSRWSDSVAQEEEESSYEDQMSHFFIGYVLLSVATVGVSLTCNLLGAAAGARSRRILHDNFVFRLVDAPLNFFESTPIGRILGRASADVAVVDRKLVISVQRCLQFVFLCLSAVIVNGIVNPWFLLLALPLVAVYYAIQRFYRVSSRELQRLQAISRGPILSHFHETLSGISTIRAYGRQSVFTDHMWACIDLNNRADMFINVGNRWLSISLDYLGSIIVAVASVGAVISADLGLVTPSVVGLAINYTLLVPVYLNWVVKFLAEVEMFMNSVDRLDRYSELETEQLTGPENPPTSWPSKGDIDFEKLTISFQDNTVLSSLSLGIKGGEKVGLCGRSGSGKSTLLSSLFRLSGKMEGAIRIDGVDISRIPLRRLRSALCIIPQHSVLFTAPLRFNLDPANAVSEEDLWKALELAQMKETIQGLPHKLDQVMNPDSFSAGQRQLIALAVAVLHPSRVVILDEATSSVDADTEQVLLRAVATAFPDSTVLSIAHRLGTIVDGDRVVVLEEGKVVEDGSPSQLLARKTRSIFANMLRAEVSSAATGGGP</sequence>
<protein>
    <submittedName>
        <fullName evidence="13">Canalicular multispecific organic anion transporter 2</fullName>
    </submittedName>
</protein>
<evidence type="ECO:0000259" key="11">
    <source>
        <dbReference type="PROSITE" id="PS50893"/>
    </source>
</evidence>
<name>A0A226E4G6_FOLCA</name>
<feature type="transmembrane region" description="Helical" evidence="10">
    <location>
        <begin position="444"/>
        <end position="467"/>
    </location>
</feature>
<dbReference type="Pfam" id="PF00005">
    <property type="entry name" value="ABC_tran"/>
    <property type="match status" value="2"/>
</dbReference>
<evidence type="ECO:0000256" key="10">
    <source>
        <dbReference type="SAM" id="Phobius"/>
    </source>
</evidence>
<dbReference type="EMBL" id="LNIX01000006">
    <property type="protein sequence ID" value="OXA52483.1"/>
    <property type="molecule type" value="Genomic_DNA"/>
</dbReference>
<feature type="region of interest" description="Disordered" evidence="9">
    <location>
        <begin position="1043"/>
        <end position="1083"/>
    </location>
</feature>
<feature type="transmembrane region" description="Helical" evidence="10">
    <location>
        <begin position="66"/>
        <end position="88"/>
    </location>
</feature>
<feature type="domain" description="ABC transmembrane type-1" evidence="12">
    <location>
        <begin position="289"/>
        <end position="586"/>
    </location>
</feature>
<dbReference type="InterPro" id="IPR027417">
    <property type="entry name" value="P-loop_NTPase"/>
</dbReference>
<feature type="transmembrane region" description="Helical" evidence="10">
    <location>
        <begin position="1316"/>
        <end position="1333"/>
    </location>
</feature>
<evidence type="ECO:0000256" key="5">
    <source>
        <dbReference type="ARBA" id="ARBA00022741"/>
    </source>
</evidence>
<feature type="transmembrane region" description="Helical" evidence="10">
    <location>
        <begin position="415"/>
        <end position="438"/>
    </location>
</feature>
<dbReference type="FunFam" id="3.40.50.300:FF:000838">
    <property type="entry name" value="ABC multidrug transporter (Eurofung)"/>
    <property type="match status" value="1"/>
</dbReference>
<feature type="domain" description="ABC transporter" evidence="11">
    <location>
        <begin position="689"/>
        <end position="920"/>
    </location>
</feature>
<reference evidence="13 14" key="1">
    <citation type="submission" date="2015-12" db="EMBL/GenBank/DDBJ databases">
        <title>The genome of Folsomia candida.</title>
        <authorList>
            <person name="Faddeeva A."/>
            <person name="Derks M.F."/>
            <person name="Anvar Y."/>
            <person name="Smit S."/>
            <person name="Van Straalen N."/>
            <person name="Roelofs D."/>
        </authorList>
    </citation>
    <scope>NUCLEOTIDE SEQUENCE [LARGE SCALE GENOMIC DNA]</scope>
    <source>
        <strain evidence="13 14">VU population</strain>
        <tissue evidence="13">Whole body</tissue>
    </source>
</reference>
<feature type="compositionally biased region" description="Basic and acidic residues" evidence="9">
    <location>
        <begin position="660"/>
        <end position="671"/>
    </location>
</feature>
<dbReference type="InterPro" id="IPR036640">
    <property type="entry name" value="ABC1_TM_sf"/>
</dbReference>
<feature type="region of interest" description="Disordered" evidence="9">
    <location>
        <begin position="655"/>
        <end position="681"/>
    </location>
</feature>
<dbReference type="CDD" id="cd03250">
    <property type="entry name" value="ABCC_MRP_domain1"/>
    <property type="match status" value="1"/>
</dbReference>
<feature type="transmembrane region" description="Helical" evidence="10">
    <location>
        <begin position="153"/>
        <end position="176"/>
    </location>
</feature>
<proteinExistence type="predicted"/>
<dbReference type="GO" id="GO:0016887">
    <property type="term" value="F:ATP hydrolysis activity"/>
    <property type="evidence" value="ECO:0007669"/>
    <property type="project" value="InterPro"/>
</dbReference>
<dbReference type="GO" id="GO:0140359">
    <property type="term" value="F:ABC-type transporter activity"/>
    <property type="evidence" value="ECO:0007669"/>
    <property type="project" value="InterPro"/>
</dbReference>
<dbReference type="Proteomes" id="UP000198287">
    <property type="component" value="Unassembled WGS sequence"/>
</dbReference>
<dbReference type="InterPro" id="IPR050173">
    <property type="entry name" value="ABC_transporter_C-like"/>
</dbReference>
<dbReference type="InterPro" id="IPR011527">
    <property type="entry name" value="ABC1_TM_dom"/>
</dbReference>
<evidence type="ECO:0000256" key="8">
    <source>
        <dbReference type="ARBA" id="ARBA00023136"/>
    </source>
</evidence>
<dbReference type="FunFam" id="3.40.50.300:FF:000997">
    <property type="entry name" value="Multidrug resistance-associated protein 1"/>
    <property type="match status" value="1"/>
</dbReference>
<feature type="transmembrane region" description="Helical" evidence="10">
    <location>
        <begin position="522"/>
        <end position="547"/>
    </location>
</feature>
<evidence type="ECO:0000259" key="12">
    <source>
        <dbReference type="PROSITE" id="PS50929"/>
    </source>
</evidence>
<dbReference type="OrthoDB" id="6500128at2759"/>
<evidence type="ECO:0000313" key="13">
    <source>
        <dbReference type="EMBL" id="OXA52483.1"/>
    </source>
</evidence>
<feature type="transmembrane region" description="Helical" evidence="10">
    <location>
        <begin position="1420"/>
        <end position="1442"/>
    </location>
</feature>
<feature type="domain" description="ABC transporter" evidence="11">
    <location>
        <begin position="1515"/>
        <end position="1745"/>
    </location>
</feature>
<feature type="region of interest" description="Disordered" evidence="9">
    <location>
        <begin position="1109"/>
        <end position="1155"/>
    </location>
</feature>
<dbReference type="Pfam" id="PF00664">
    <property type="entry name" value="ABC_membrane"/>
    <property type="match status" value="2"/>
</dbReference>
<dbReference type="Gene3D" id="1.20.1560.10">
    <property type="entry name" value="ABC transporter type 1, transmembrane domain"/>
    <property type="match status" value="2"/>
</dbReference>
<dbReference type="InterPro" id="IPR017871">
    <property type="entry name" value="ABC_transporter-like_CS"/>
</dbReference>
<dbReference type="GO" id="GO:0005524">
    <property type="term" value="F:ATP binding"/>
    <property type="evidence" value="ECO:0007669"/>
    <property type="project" value="UniProtKB-KW"/>
</dbReference>
<gene>
    <name evidence="13" type="ORF">Fcan01_11918</name>
</gene>
<dbReference type="PROSITE" id="PS00211">
    <property type="entry name" value="ABC_TRANSPORTER_1"/>
    <property type="match status" value="2"/>
</dbReference>
<feature type="transmembrane region" description="Helical" evidence="10">
    <location>
        <begin position="123"/>
        <end position="141"/>
    </location>
</feature>
<feature type="transmembrane region" description="Helical" evidence="10">
    <location>
        <begin position="275"/>
        <end position="298"/>
    </location>
</feature>
<dbReference type="SUPFAM" id="SSF52540">
    <property type="entry name" value="P-loop containing nucleoside triphosphate hydrolases"/>
    <property type="match status" value="2"/>
</dbReference>
<keyword evidence="6" id="KW-0067">ATP-binding</keyword>
<feature type="transmembrane region" description="Helical" evidence="10">
    <location>
        <begin position="1448"/>
        <end position="1472"/>
    </location>
</feature>
<dbReference type="PANTHER" id="PTHR24223">
    <property type="entry name" value="ATP-BINDING CASSETTE SUB-FAMILY C"/>
    <property type="match status" value="1"/>
</dbReference>
<evidence type="ECO:0000313" key="14">
    <source>
        <dbReference type="Proteomes" id="UP000198287"/>
    </source>
</evidence>
<dbReference type="FunFam" id="1.20.1560.10:FF:000006">
    <property type="entry name" value="ATP-binding cassette, sub-family C (CFTR/MRP), member 9"/>
    <property type="match status" value="1"/>
</dbReference>
<dbReference type="InterPro" id="IPR003439">
    <property type="entry name" value="ABC_transporter-like_ATP-bd"/>
</dbReference>
<dbReference type="SUPFAM" id="SSF90123">
    <property type="entry name" value="ABC transporter transmembrane region"/>
    <property type="match status" value="2"/>
</dbReference>
<evidence type="ECO:0000256" key="7">
    <source>
        <dbReference type="ARBA" id="ARBA00022989"/>
    </source>
</evidence>
<keyword evidence="4" id="KW-0677">Repeat</keyword>
<keyword evidence="14" id="KW-1185">Reference proteome</keyword>
<dbReference type="PROSITE" id="PS50893">
    <property type="entry name" value="ABC_TRANSPORTER_2"/>
    <property type="match status" value="2"/>
</dbReference>
<feature type="transmembrane region" description="Helical" evidence="10">
    <location>
        <begin position="1234"/>
        <end position="1258"/>
    </location>
</feature>
<dbReference type="CDD" id="cd03244">
    <property type="entry name" value="ABCC_MRP_domain2"/>
    <property type="match status" value="1"/>
</dbReference>
<keyword evidence="3 10" id="KW-0812">Transmembrane</keyword>
<keyword evidence="8 10" id="KW-0472">Membrane</keyword>
<evidence type="ECO:0000256" key="9">
    <source>
        <dbReference type="SAM" id="MobiDB-lite"/>
    </source>
</evidence>
<evidence type="ECO:0000256" key="3">
    <source>
        <dbReference type="ARBA" id="ARBA00022692"/>
    </source>
</evidence>
<evidence type="ECO:0000256" key="1">
    <source>
        <dbReference type="ARBA" id="ARBA00004141"/>
    </source>
</evidence>
<dbReference type="OMA" id="FFWIGHY"/>
<dbReference type="CDD" id="cd18591">
    <property type="entry name" value="ABC_6TM_SUR1_D1_like"/>
    <property type="match status" value="1"/>
</dbReference>
<dbReference type="GO" id="GO:0016020">
    <property type="term" value="C:membrane"/>
    <property type="evidence" value="ECO:0007669"/>
    <property type="project" value="UniProtKB-SubCell"/>
</dbReference>
<dbReference type="SMART" id="SM00382">
    <property type="entry name" value="AAA"/>
    <property type="match status" value="2"/>
</dbReference>
<dbReference type="Gene3D" id="3.40.50.300">
    <property type="entry name" value="P-loop containing nucleotide triphosphate hydrolases"/>
    <property type="match status" value="2"/>
</dbReference>
<dbReference type="PANTHER" id="PTHR24223:SF461">
    <property type="entry name" value="ATP-BINDING CASSETTE SUB-FAMILY C MEMBER SUR"/>
    <property type="match status" value="1"/>
</dbReference>
<dbReference type="InterPro" id="IPR003593">
    <property type="entry name" value="AAA+_ATPase"/>
</dbReference>
<dbReference type="PROSITE" id="PS50929">
    <property type="entry name" value="ABC_TM1F"/>
    <property type="match status" value="2"/>
</dbReference>
<feature type="region of interest" description="Disordered" evidence="9">
    <location>
        <begin position="1011"/>
        <end position="1030"/>
    </location>
</feature>
<feature type="transmembrane region" description="Helical" evidence="10">
    <location>
        <begin position="20"/>
        <end position="39"/>
    </location>
</feature>
<comment type="caution">
    <text evidence="13">The sequence shown here is derived from an EMBL/GenBank/DDBJ whole genome shotgun (WGS) entry which is preliminary data.</text>
</comment>
<feature type="transmembrane region" description="Helical" evidence="10">
    <location>
        <begin position="94"/>
        <end position="111"/>
    </location>
</feature>
<dbReference type="FunFam" id="1.20.1560.10:FF:000013">
    <property type="entry name" value="ABC transporter C family member 2"/>
    <property type="match status" value="1"/>
</dbReference>
<evidence type="ECO:0000256" key="2">
    <source>
        <dbReference type="ARBA" id="ARBA00022448"/>
    </source>
</evidence>
<dbReference type="CDD" id="cd18602">
    <property type="entry name" value="ABC_6TM_SUR1_D2_like"/>
    <property type="match status" value="1"/>
</dbReference>
<keyword evidence="5" id="KW-0547">Nucleotide-binding</keyword>
<feature type="compositionally biased region" description="Pro residues" evidence="9">
    <location>
        <begin position="1126"/>
        <end position="1137"/>
    </location>
</feature>
<feature type="transmembrane region" description="Helical" evidence="10">
    <location>
        <begin position="559"/>
        <end position="585"/>
    </location>
</feature>
<evidence type="ECO:0000256" key="4">
    <source>
        <dbReference type="ARBA" id="ARBA00022737"/>
    </source>
</evidence>
<accession>A0A226E4G6</accession>